<organism evidence="4 5">
    <name type="scientific">Silurus meridionalis</name>
    <name type="common">Southern catfish</name>
    <name type="synonym">Silurus soldatovi meridionalis</name>
    <dbReference type="NCBI Taxonomy" id="175797"/>
    <lineage>
        <taxon>Eukaryota</taxon>
        <taxon>Metazoa</taxon>
        <taxon>Chordata</taxon>
        <taxon>Craniata</taxon>
        <taxon>Vertebrata</taxon>
        <taxon>Euteleostomi</taxon>
        <taxon>Actinopterygii</taxon>
        <taxon>Neopterygii</taxon>
        <taxon>Teleostei</taxon>
        <taxon>Ostariophysi</taxon>
        <taxon>Siluriformes</taxon>
        <taxon>Siluridae</taxon>
        <taxon>Silurus</taxon>
    </lineage>
</organism>
<accession>A0A8T0C051</accession>
<gene>
    <name evidence="4" type="ORF">HF521_000468</name>
</gene>
<feature type="coiled-coil region" evidence="1">
    <location>
        <begin position="231"/>
        <end position="265"/>
    </location>
</feature>
<feature type="coiled-coil region" evidence="1">
    <location>
        <begin position="340"/>
        <end position="444"/>
    </location>
</feature>
<dbReference type="PANTHER" id="PTHR47080:SF2">
    <property type="entry name" value="GLUTAMINE-RICH PROTEIN 2"/>
    <property type="match status" value="1"/>
</dbReference>
<dbReference type="Proteomes" id="UP000606274">
    <property type="component" value="Unassembled WGS sequence"/>
</dbReference>
<dbReference type="PANTHER" id="PTHR47080">
    <property type="entry name" value="CHROMOSOME 16 OPEN READING FRAME 96"/>
    <property type="match status" value="1"/>
</dbReference>
<dbReference type="InterPro" id="IPR032013">
    <property type="entry name" value="DUF4795"/>
</dbReference>
<reference evidence="4" key="1">
    <citation type="submission" date="2020-08" db="EMBL/GenBank/DDBJ databases">
        <title>Chromosome-level assembly of Southern catfish (Silurus meridionalis) provides insights into visual adaptation to the nocturnal and benthic lifestyles.</title>
        <authorList>
            <person name="Zhang Y."/>
            <person name="Wang D."/>
            <person name="Peng Z."/>
        </authorList>
    </citation>
    <scope>NUCLEOTIDE SEQUENCE</scope>
    <source>
        <strain evidence="4">SWU-2019-XX</strain>
        <tissue evidence="4">Muscle</tissue>
    </source>
</reference>
<evidence type="ECO:0000259" key="3">
    <source>
        <dbReference type="Pfam" id="PF16043"/>
    </source>
</evidence>
<keyword evidence="1" id="KW-0175">Coiled coil</keyword>
<evidence type="ECO:0000256" key="1">
    <source>
        <dbReference type="SAM" id="Coils"/>
    </source>
</evidence>
<evidence type="ECO:0000313" key="5">
    <source>
        <dbReference type="Proteomes" id="UP000606274"/>
    </source>
</evidence>
<feature type="compositionally biased region" description="Basic and acidic residues" evidence="2">
    <location>
        <begin position="49"/>
        <end position="68"/>
    </location>
</feature>
<feature type="region of interest" description="Disordered" evidence="2">
    <location>
        <begin position="43"/>
        <end position="184"/>
    </location>
</feature>
<keyword evidence="5" id="KW-1185">Reference proteome</keyword>
<protein>
    <recommendedName>
        <fullName evidence="3">DUF4795 domain-containing protein</fullName>
    </recommendedName>
</protein>
<proteinExistence type="predicted"/>
<dbReference type="SUPFAM" id="SSF57997">
    <property type="entry name" value="Tropomyosin"/>
    <property type="match status" value="1"/>
</dbReference>
<evidence type="ECO:0000313" key="4">
    <source>
        <dbReference type="EMBL" id="KAF7711457.1"/>
    </source>
</evidence>
<evidence type="ECO:0000256" key="2">
    <source>
        <dbReference type="SAM" id="MobiDB-lite"/>
    </source>
</evidence>
<feature type="coiled-coil region" evidence="1">
    <location>
        <begin position="501"/>
        <end position="542"/>
    </location>
</feature>
<dbReference type="Gene3D" id="1.20.5.170">
    <property type="match status" value="1"/>
</dbReference>
<dbReference type="Pfam" id="PF16043">
    <property type="entry name" value="DUF4795"/>
    <property type="match status" value="1"/>
</dbReference>
<name>A0A8T0C051_SILME</name>
<feature type="domain" description="DUF4795" evidence="3">
    <location>
        <begin position="640"/>
        <end position="827"/>
    </location>
</feature>
<feature type="region of interest" description="Disordered" evidence="2">
    <location>
        <begin position="564"/>
        <end position="596"/>
    </location>
</feature>
<feature type="compositionally biased region" description="Polar residues" evidence="2">
    <location>
        <begin position="583"/>
        <end position="596"/>
    </location>
</feature>
<comment type="caution">
    <text evidence="4">The sequence shown here is derived from an EMBL/GenBank/DDBJ whole genome shotgun (WGS) entry which is preliminary data.</text>
</comment>
<sequence>MSKESLFELINLSIDSLECGSVNFKALRSLLHGIVTHLFTETDAEDGSEEHAWREVEGPRPGRDKEAALEQSGAPELPGEQMEDSATELPRGQMEDSAPELPRGQIEESAPELPRGQVEESAAELPRGQVEESAPELPRGQVEESAAELPRGQVEESAAELPRGQVEESAAELPRGQVEESAAELPGDKWRKVLLSSRGDKWRKVLLSSPGDRWRAKELPRGQVQDQKENVSESSDLMQDLFKENQDLKEKTYSLKKEVESLQNQITQLVTLEHVQATLDCQKESIMKELKDYVSKTQLLDTSTEFVIPGISEEAMPQPLSQDLTQFNTGVETQKILMIVYQMREKLDSLEARLRCLEGDITTPVYSQQQSDPNSKGVLMVVNQLREKLDSLGARVKQIEGDVRAPLSSQQQIDPSSQGALVDVNQLWEKLDSLEARVKHLEGDIGAPLPSQQQIDPSSQQSLVDVDQIWKKLDSLEALVKHLEGNIGAAMVSPQQTEPSSQRSLLDVNQLQEKLDSLEARMNHLEGERKKLLDQVNQLKAHSMSDVMDERTMVSMTESLAEGTVDMSGSSGLGKELAKSETTESQSSDRFTGTEQQLHQADLRIAVQKLQKDMQNMYRELLTSIEKQKGSIEKEIPVEGTELTSDMQRVVLQLQARCDELHRTTTQLMKDHMQEKGHIKHLYKTTKELVENKADKAAINIGQDIKSDMEALEAKVHLYDTTANKLDKDHHELISIITDHEENCLKIDEIRSEIKLNVDPLKKQLKIFQMNFQKALDVPKADDAAGFKKKLLTRYNCLSCDRAVDLQTPGPHLVVLPEFPNLPPSKIHKRLKKGTHFAKEPDTCALDKKVSEEYQDGMRSPINRLRASTGSIQKEKLWIPEESIP</sequence>
<dbReference type="AlphaFoldDB" id="A0A8T0C051"/>
<dbReference type="EMBL" id="JABFDY010000001">
    <property type="protein sequence ID" value="KAF7711457.1"/>
    <property type="molecule type" value="Genomic_DNA"/>
</dbReference>